<accession>A0ABV3RRR1</accession>
<feature type="domain" description="DUF4214" evidence="1">
    <location>
        <begin position="209"/>
        <end position="270"/>
    </location>
</feature>
<dbReference type="Pfam" id="PF00353">
    <property type="entry name" value="HemolysinCabind"/>
    <property type="match status" value="1"/>
</dbReference>
<dbReference type="SUPFAM" id="SSF51120">
    <property type="entry name" value="beta-Roll"/>
    <property type="match status" value="1"/>
</dbReference>
<dbReference type="PRINTS" id="PR00313">
    <property type="entry name" value="CABNDNGRPT"/>
</dbReference>
<dbReference type="InterPro" id="IPR011049">
    <property type="entry name" value="Serralysin-like_metalloprot_C"/>
</dbReference>
<reference evidence="2 3" key="1">
    <citation type="submission" date="2024-07" db="EMBL/GenBank/DDBJ databases">
        <title>Marimonas sp.nov., isolated from tidal-flat sediment.</title>
        <authorList>
            <person name="Jayan J.N."/>
            <person name="Lee S.S."/>
        </authorList>
    </citation>
    <scope>NUCLEOTIDE SEQUENCE [LARGE SCALE GENOMIC DNA]</scope>
    <source>
        <strain evidence="2 3">MJW-29</strain>
    </source>
</reference>
<dbReference type="Proteomes" id="UP001556098">
    <property type="component" value="Unassembled WGS sequence"/>
</dbReference>
<dbReference type="InterPro" id="IPR025282">
    <property type="entry name" value="DUF4214"/>
</dbReference>
<keyword evidence="3" id="KW-1185">Reference proteome</keyword>
<evidence type="ECO:0000259" key="1">
    <source>
        <dbReference type="Pfam" id="PF13946"/>
    </source>
</evidence>
<name>A0ABV3RRR1_9RHOB</name>
<comment type="caution">
    <text evidence="2">The sequence shown here is derived from an EMBL/GenBank/DDBJ whole genome shotgun (WGS) entry which is preliminary data.</text>
</comment>
<dbReference type="RefSeq" id="WP_367878943.1">
    <property type="nucleotide sequence ID" value="NZ_JBFNXX010000013.1"/>
</dbReference>
<evidence type="ECO:0000313" key="3">
    <source>
        <dbReference type="Proteomes" id="UP001556098"/>
    </source>
</evidence>
<dbReference type="Gene3D" id="2.150.10.10">
    <property type="entry name" value="Serralysin-like metalloprotease, C-terminal"/>
    <property type="match status" value="1"/>
</dbReference>
<gene>
    <name evidence="2" type="ORF">AB2B41_16645</name>
</gene>
<organism evidence="2 3">
    <name type="scientific">Sulfitobacter sediminis</name>
    <dbReference type="NCBI Taxonomy" id="3234186"/>
    <lineage>
        <taxon>Bacteria</taxon>
        <taxon>Pseudomonadati</taxon>
        <taxon>Pseudomonadota</taxon>
        <taxon>Alphaproteobacteria</taxon>
        <taxon>Rhodobacterales</taxon>
        <taxon>Roseobacteraceae</taxon>
        <taxon>Sulfitobacter</taxon>
    </lineage>
</organism>
<sequence length="370" mass="38903">MVDFAIRSFDLGGTETTDGLDIFGTAGDDVIVGTAGDDRIIAGFGVDTVSAGAGNDTITGGSNYDEGAAPVPGATGLGDMGEVIVLPDQPIEMLDGGNGADTAVLSGDQSSYTLLMRPGGMVLINRRTGGDGVDNLDNIEFLDFADELNMFGGAPMNLDLFGRQGAVGADDLESIIELYVAYFNRAPDALGLSFWADAFSKGTTLEEMASLFMQQDETLAAYPPTLTTSELVDTVYENTLGREPDAEGKAFWIAQLDAGLVSQDQLILELIAGAQAEPYDGASQGFMDLQEADRYNLATKTDIGTYFAVHRGMSNTDNAAAVMDLYDGTQTSIAAAKNAVDDFFAAALDPSDGEFLMPLTGVLDNPFDWG</sequence>
<dbReference type="Pfam" id="PF13946">
    <property type="entry name" value="DUF4214"/>
    <property type="match status" value="1"/>
</dbReference>
<dbReference type="InterPro" id="IPR001343">
    <property type="entry name" value="Hemolysn_Ca-bd"/>
</dbReference>
<dbReference type="EMBL" id="JBFNXX010000013">
    <property type="protein sequence ID" value="MEW9921242.1"/>
    <property type="molecule type" value="Genomic_DNA"/>
</dbReference>
<evidence type="ECO:0000313" key="2">
    <source>
        <dbReference type="EMBL" id="MEW9921242.1"/>
    </source>
</evidence>
<proteinExistence type="predicted"/>
<protein>
    <submittedName>
        <fullName evidence="2">DUF4214 domain-containing protein</fullName>
    </submittedName>
</protein>